<reference evidence="3" key="1">
    <citation type="submission" date="2021-04" db="EMBL/GenBank/DDBJ databases">
        <title>Pseudonocardia sp. nov., isolated from sandy soil of mangrove forest.</title>
        <authorList>
            <person name="Zan Z."/>
            <person name="Huang R."/>
            <person name="Liu W."/>
        </authorList>
    </citation>
    <scope>NUCLEOTIDE SEQUENCE</scope>
    <source>
        <strain evidence="3">S2-4</strain>
    </source>
</reference>
<name>A0ABT1A5U7_9PSEU</name>
<proteinExistence type="predicted"/>
<feature type="compositionally biased region" description="Pro residues" evidence="1">
    <location>
        <begin position="30"/>
        <end position="45"/>
    </location>
</feature>
<dbReference type="SUPFAM" id="SSF46785">
    <property type="entry name" value="Winged helix' DNA-binding domain"/>
    <property type="match status" value="1"/>
</dbReference>
<evidence type="ECO:0000259" key="2">
    <source>
        <dbReference type="Pfam" id="PF03551"/>
    </source>
</evidence>
<feature type="region of interest" description="Disordered" evidence="1">
    <location>
        <begin position="1"/>
        <end position="63"/>
    </location>
</feature>
<dbReference type="Pfam" id="PF03551">
    <property type="entry name" value="PadR"/>
    <property type="match status" value="1"/>
</dbReference>
<evidence type="ECO:0000256" key="1">
    <source>
        <dbReference type="SAM" id="MobiDB-lite"/>
    </source>
</evidence>
<dbReference type="InterPro" id="IPR036390">
    <property type="entry name" value="WH_DNA-bd_sf"/>
</dbReference>
<dbReference type="InterPro" id="IPR036388">
    <property type="entry name" value="WH-like_DNA-bd_sf"/>
</dbReference>
<feature type="compositionally biased region" description="Basic residues" evidence="1">
    <location>
        <begin position="18"/>
        <end position="29"/>
    </location>
</feature>
<dbReference type="InterPro" id="IPR005149">
    <property type="entry name" value="Tscrpt_reg_PadR_N"/>
</dbReference>
<gene>
    <name evidence="3" type="ORF">KDL28_25350</name>
</gene>
<dbReference type="Proteomes" id="UP001165283">
    <property type="component" value="Unassembled WGS sequence"/>
</dbReference>
<evidence type="ECO:0000313" key="3">
    <source>
        <dbReference type="EMBL" id="MCO1658396.1"/>
    </source>
</evidence>
<protein>
    <submittedName>
        <fullName evidence="3">PadR family transcriptional regulator</fullName>
    </submittedName>
</protein>
<dbReference type="PANTHER" id="PTHR43252">
    <property type="entry name" value="TRANSCRIPTIONAL REGULATOR YQJI"/>
    <property type="match status" value="1"/>
</dbReference>
<dbReference type="EMBL" id="JAGSOV010000054">
    <property type="protein sequence ID" value="MCO1658396.1"/>
    <property type="molecule type" value="Genomic_DNA"/>
</dbReference>
<accession>A0ABT1A5U7</accession>
<feature type="domain" description="Transcription regulator PadR N-terminal" evidence="2">
    <location>
        <begin position="71"/>
        <end position="139"/>
    </location>
</feature>
<comment type="caution">
    <text evidence="3">The sequence shown here is derived from an EMBL/GenBank/DDBJ whole genome shotgun (WGS) entry which is preliminary data.</text>
</comment>
<dbReference type="Gene3D" id="1.10.10.10">
    <property type="entry name" value="Winged helix-like DNA-binding domain superfamily/Winged helix DNA-binding domain"/>
    <property type="match status" value="1"/>
</dbReference>
<organism evidence="3 4">
    <name type="scientific">Pseudonocardia humida</name>
    <dbReference type="NCBI Taxonomy" id="2800819"/>
    <lineage>
        <taxon>Bacteria</taxon>
        <taxon>Bacillati</taxon>
        <taxon>Actinomycetota</taxon>
        <taxon>Actinomycetes</taxon>
        <taxon>Pseudonocardiales</taxon>
        <taxon>Pseudonocardiaceae</taxon>
        <taxon>Pseudonocardia</taxon>
    </lineage>
</organism>
<keyword evidence="4" id="KW-1185">Reference proteome</keyword>
<dbReference type="PANTHER" id="PTHR43252:SF2">
    <property type="entry name" value="TRANSCRIPTION REGULATOR, PADR-LIKE FAMILY"/>
    <property type="match status" value="1"/>
</dbReference>
<evidence type="ECO:0000313" key="4">
    <source>
        <dbReference type="Proteomes" id="UP001165283"/>
    </source>
</evidence>
<sequence length="206" mass="22324">MAPPPPFGPVEEEEIGPHHGRGHGRRGRRPGPPFPPIPPVPPFGPGPRGRFPGPRGRRGRRTARGDIRLAVLALVAEQPRHGYEIIQEIAERSGGAWRPSPGSVYPTLSQLQDEGLVHVENADGRRVVHLTETGTTFVEEHRAELDAVWESLGQDADDDGVALWEQLAQLHAATQQVLGAGTPEQITAASTALAEARKTIYRLLAE</sequence>